<feature type="transmembrane region" description="Helical" evidence="1">
    <location>
        <begin position="95"/>
        <end position="116"/>
    </location>
</feature>
<dbReference type="Proteomes" id="UP000663903">
    <property type="component" value="Chromosome"/>
</dbReference>
<dbReference type="AlphaFoldDB" id="A0A975CKW5"/>
<keyword evidence="3" id="KW-1185">Reference proteome</keyword>
<dbReference type="KEGG" id="otd:J1M35_03980"/>
<keyword evidence="1" id="KW-1133">Transmembrane helix</keyword>
<feature type="transmembrane region" description="Helical" evidence="1">
    <location>
        <begin position="15"/>
        <end position="39"/>
    </location>
</feature>
<keyword evidence="1" id="KW-0472">Membrane</keyword>
<evidence type="ECO:0000313" key="3">
    <source>
        <dbReference type="Proteomes" id="UP000663903"/>
    </source>
</evidence>
<sequence>MPTRGAEPAPPPRSLLAWISLALIAAAVAVQLALLVLGLSAAGGQPWALARVQAMGQISAAPLLSLVNLLVLVGTLLALVHGVRLLIQGARAGQMAWLAVPFLALALLPTVVTHTVRTAAQQVETRQIVEDDLKALQGRGRTGDPVPPLEQGDLFAGNPVNRIFRETLCVSKNADWVRGCQARVREIGALYAQADPATGEGLSTADCRALVQANFARMDEGELRREAAGGAPTISPAGRKLRQRDTLQKCEQFDDAAATRFFDAASARLNERLARVRSGAELGADERQGALRDFSDAARFGPRAPSRHAEYLKRAEEVMQRISSPAVPEAARPPAVAR</sequence>
<keyword evidence="1" id="KW-0812">Transmembrane</keyword>
<name>A0A975CKW5_9BURK</name>
<accession>A0A975CKW5</accession>
<dbReference type="RefSeq" id="WP_208009978.1">
    <property type="nucleotide sequence ID" value="NZ_CP071796.1"/>
</dbReference>
<evidence type="ECO:0000256" key="1">
    <source>
        <dbReference type="SAM" id="Phobius"/>
    </source>
</evidence>
<dbReference type="EMBL" id="CP071796">
    <property type="protein sequence ID" value="QTD46079.1"/>
    <property type="molecule type" value="Genomic_DNA"/>
</dbReference>
<evidence type="ECO:0000313" key="2">
    <source>
        <dbReference type="EMBL" id="QTD46079.1"/>
    </source>
</evidence>
<feature type="transmembrane region" description="Helical" evidence="1">
    <location>
        <begin position="60"/>
        <end position="83"/>
    </location>
</feature>
<reference evidence="2" key="1">
    <citation type="submission" date="2021-03" db="EMBL/GenBank/DDBJ databases">
        <title>Ottowia sp. 27C isolated from the cloaca of a Giant Asian pond turtle (Heosemys grandis).</title>
        <authorList>
            <person name="Spergser J."/>
            <person name="Busse H.-J."/>
        </authorList>
    </citation>
    <scope>NUCLEOTIDE SEQUENCE</scope>
    <source>
        <strain evidence="2">27C</strain>
    </source>
</reference>
<gene>
    <name evidence="2" type="ORF">J1M35_03980</name>
</gene>
<proteinExistence type="predicted"/>
<protein>
    <submittedName>
        <fullName evidence="2">Uncharacterized protein</fullName>
    </submittedName>
</protein>
<organism evidence="2 3">
    <name type="scientific">Ottowia testudinis</name>
    <dbReference type="NCBI Taxonomy" id="2816950"/>
    <lineage>
        <taxon>Bacteria</taxon>
        <taxon>Pseudomonadati</taxon>
        <taxon>Pseudomonadota</taxon>
        <taxon>Betaproteobacteria</taxon>
        <taxon>Burkholderiales</taxon>
        <taxon>Comamonadaceae</taxon>
        <taxon>Ottowia</taxon>
    </lineage>
</organism>